<dbReference type="InterPro" id="IPR027806">
    <property type="entry name" value="HARBI1_dom"/>
</dbReference>
<dbReference type="Proteomes" id="UP000504606">
    <property type="component" value="Unplaced"/>
</dbReference>
<reference evidence="10" key="1">
    <citation type="submission" date="2025-08" db="UniProtKB">
        <authorList>
            <consortium name="RefSeq"/>
        </authorList>
    </citation>
    <scope>IDENTIFICATION</scope>
    <source>
        <tissue evidence="10">Whole organism</tissue>
    </source>
</reference>
<feature type="domain" description="Transposase Helix-turn-helix" evidence="8">
    <location>
        <begin position="252"/>
        <end position="302"/>
    </location>
</feature>
<dbReference type="AlphaFoldDB" id="A0A6J1TE59"/>
<proteinExistence type="predicted"/>
<organism evidence="9 10">
    <name type="scientific">Frankliniella occidentalis</name>
    <name type="common">Western flower thrips</name>
    <name type="synonym">Euthrips occidentalis</name>
    <dbReference type="NCBI Taxonomy" id="133901"/>
    <lineage>
        <taxon>Eukaryota</taxon>
        <taxon>Metazoa</taxon>
        <taxon>Ecdysozoa</taxon>
        <taxon>Arthropoda</taxon>
        <taxon>Hexapoda</taxon>
        <taxon>Insecta</taxon>
        <taxon>Pterygota</taxon>
        <taxon>Neoptera</taxon>
        <taxon>Paraneoptera</taxon>
        <taxon>Thysanoptera</taxon>
        <taxon>Terebrantia</taxon>
        <taxon>Thripoidea</taxon>
        <taxon>Thripidae</taxon>
        <taxon>Frankliniella</taxon>
    </lineage>
</organism>
<dbReference type="InterPro" id="IPR027805">
    <property type="entry name" value="Transposase_HTH_dom"/>
</dbReference>
<gene>
    <name evidence="10" type="primary">LOC113216260</name>
</gene>
<comment type="cofactor">
    <cofactor evidence="1">
        <name>a divalent metal cation</name>
        <dbReference type="ChEBI" id="CHEBI:60240"/>
    </cofactor>
</comment>
<dbReference type="PANTHER" id="PTHR23080">
    <property type="entry name" value="THAP DOMAIN PROTEIN"/>
    <property type="match status" value="1"/>
</dbReference>
<sequence>MGRGRKCHYKNCDHNEVDNKAMGRRCKFYSLPKDRIRTAQWLHLGAVDHLTPKRVTAFNCFMCSCHFLNGRENGPVEYVEECDFDIAEEDLIQESEFNDELNVRKRILTPSTRTQSPPVKNRRVADLTPSSKLAMEALLLLTNVSKPIPKNCNYSPKKQLWRLRGSHARGSARKILHNMMERTFRSIGIQCDRGFLCYAKCKKMKEVDFRFYTGISQEVFEMIYQFLGGDEVCNKLKYEYDAKTPEREPFNWKLTAQDKLFLTLLRLRRGIPVRDLKVLFNISKYHASRICYIWTRFMSLQFKKLDDLMLTSAAAQNPLKPRCYEKFPNLRVIIDSTHFKIQQPKHFQQQNNTYSSYKAANTIKFLVVISCFGGLSFLSEGYEGSISDRQLLIQSGLMDRLQPEDAMMADRGFDCEDLCDEREVNLLIPAFLDQRTHFTARELILNRAIAVSRIHVETFIGLIKQFRLIRYIIPNSMLPIASDLVRVCAYLVNFQQPFIKDDNPEDNAN</sequence>
<evidence type="ECO:0000259" key="8">
    <source>
        <dbReference type="Pfam" id="PF13613"/>
    </source>
</evidence>
<keyword evidence="2" id="KW-0479">Metal-binding</keyword>
<feature type="domain" description="DDE Tnp4" evidence="7">
    <location>
        <begin position="334"/>
        <end position="493"/>
    </location>
</feature>
<dbReference type="SUPFAM" id="SSF57716">
    <property type="entry name" value="Glucocorticoid receptor-like (DNA-binding domain)"/>
    <property type="match status" value="1"/>
</dbReference>
<dbReference type="GO" id="GO:0008270">
    <property type="term" value="F:zinc ion binding"/>
    <property type="evidence" value="ECO:0007669"/>
    <property type="project" value="UniProtKB-KW"/>
</dbReference>
<evidence type="ECO:0000313" key="9">
    <source>
        <dbReference type="Proteomes" id="UP000504606"/>
    </source>
</evidence>
<keyword evidence="3" id="KW-0863">Zinc-finger</keyword>
<feature type="domain" description="THAP-type" evidence="6">
    <location>
        <begin position="7"/>
        <end position="69"/>
    </location>
</feature>
<protein>
    <submittedName>
        <fullName evidence="10">Uncharacterized protein LOC113216260 isoform X2</fullName>
    </submittedName>
</protein>
<evidence type="ECO:0000259" key="6">
    <source>
        <dbReference type="Pfam" id="PF05485"/>
    </source>
</evidence>
<evidence type="ECO:0000256" key="5">
    <source>
        <dbReference type="ARBA" id="ARBA00023125"/>
    </source>
</evidence>
<keyword evidence="4" id="KW-0862">Zinc</keyword>
<dbReference type="RefSeq" id="XP_026291789.1">
    <property type="nucleotide sequence ID" value="XM_026436004.2"/>
</dbReference>
<keyword evidence="9" id="KW-1185">Reference proteome</keyword>
<dbReference type="Pfam" id="PF13613">
    <property type="entry name" value="HTH_Tnp_4"/>
    <property type="match status" value="1"/>
</dbReference>
<evidence type="ECO:0000256" key="3">
    <source>
        <dbReference type="ARBA" id="ARBA00022771"/>
    </source>
</evidence>
<dbReference type="InterPro" id="IPR006612">
    <property type="entry name" value="THAP_Znf"/>
</dbReference>
<evidence type="ECO:0000259" key="7">
    <source>
        <dbReference type="Pfam" id="PF13359"/>
    </source>
</evidence>
<evidence type="ECO:0000256" key="4">
    <source>
        <dbReference type="ARBA" id="ARBA00022833"/>
    </source>
</evidence>
<name>A0A6J1TE59_FRAOC</name>
<dbReference type="GeneID" id="113216260"/>
<evidence type="ECO:0000256" key="2">
    <source>
        <dbReference type="ARBA" id="ARBA00022723"/>
    </source>
</evidence>
<dbReference type="Pfam" id="PF05485">
    <property type="entry name" value="THAP"/>
    <property type="match status" value="1"/>
</dbReference>
<dbReference type="Pfam" id="PF13359">
    <property type="entry name" value="DDE_Tnp_4"/>
    <property type="match status" value="1"/>
</dbReference>
<evidence type="ECO:0000313" key="10">
    <source>
        <dbReference type="RefSeq" id="XP_026291789.1"/>
    </source>
</evidence>
<evidence type="ECO:0000256" key="1">
    <source>
        <dbReference type="ARBA" id="ARBA00001968"/>
    </source>
</evidence>
<accession>A0A6J1TE59</accession>
<keyword evidence="5" id="KW-0238">DNA-binding</keyword>
<dbReference type="GO" id="GO:0003677">
    <property type="term" value="F:DNA binding"/>
    <property type="evidence" value="ECO:0007669"/>
    <property type="project" value="UniProtKB-KW"/>
</dbReference>